<feature type="chain" id="PRO_5034201305" description="MHC class I-like antigen recognition-like domain-containing protein" evidence="7">
    <location>
        <begin position="21"/>
        <end position="231"/>
    </location>
</feature>
<dbReference type="GO" id="GO:0005615">
    <property type="term" value="C:extracellular space"/>
    <property type="evidence" value="ECO:0007669"/>
    <property type="project" value="TreeGrafter"/>
</dbReference>
<dbReference type="PANTHER" id="PTHR16675:SF251">
    <property type="entry name" value="HLA CLASS I HISTOCOMPATIBILITY ANTIGEN, C ALPHA CHAIN"/>
    <property type="match status" value="1"/>
</dbReference>
<dbReference type="InterPro" id="IPR011162">
    <property type="entry name" value="MHC_I/II-like_Ag-recog"/>
</dbReference>
<dbReference type="SUPFAM" id="SSF54452">
    <property type="entry name" value="MHC antigen-recognition domain"/>
    <property type="match status" value="1"/>
</dbReference>
<dbReference type="GO" id="GO:0098553">
    <property type="term" value="C:lumenal side of endoplasmic reticulum membrane"/>
    <property type="evidence" value="ECO:0007669"/>
    <property type="project" value="UniProtKB-ARBA"/>
</dbReference>
<dbReference type="PANTHER" id="PTHR16675">
    <property type="entry name" value="MHC CLASS I-RELATED"/>
    <property type="match status" value="1"/>
</dbReference>
<dbReference type="OrthoDB" id="9835463at2759"/>
<keyword evidence="10" id="KW-1185">Reference proteome</keyword>
<feature type="domain" description="MHC class I-like antigen recognition-like" evidence="8">
    <location>
        <begin position="24"/>
        <end position="181"/>
    </location>
</feature>
<dbReference type="Proteomes" id="UP000694564">
    <property type="component" value="Chromosome 7"/>
</dbReference>
<evidence type="ECO:0000313" key="9">
    <source>
        <dbReference type="Ensembl" id="ENSSVLP00005009547.1"/>
    </source>
</evidence>
<name>A0A8D2B0E2_SCIVU</name>
<evidence type="ECO:0000256" key="1">
    <source>
        <dbReference type="ARBA" id="ARBA00004479"/>
    </source>
</evidence>
<dbReference type="GO" id="GO:0030670">
    <property type="term" value="C:phagocytic vesicle membrane"/>
    <property type="evidence" value="ECO:0007669"/>
    <property type="project" value="UniProtKB-ARBA"/>
</dbReference>
<sequence length="231" mass="26320">MAPKVLLRLLLLLQSGDLGGRDRRYVETFVSRPGRGEPRFISLGYNAQLVSLDSDAENPRQERRAPWMEQERREYWDQNTRISKNSAQNHRICLNILRSHYNQSERGSHTLQSMCGCDVETEGRLLCGFLQYASDRADYIALNEDLRSWTVADAVAQITQAYLEGTRVEWLLRYLETGKETAALRYEGSTIPIKGIVADLVLLETVTRAVVTFVLWKKKIIGRTSKAAGKL</sequence>
<dbReference type="GO" id="GO:0002486">
    <property type="term" value="P:antigen processing and presentation of endogenous peptide antigen via MHC class I via ER pathway, TAP-independent"/>
    <property type="evidence" value="ECO:0007669"/>
    <property type="project" value="TreeGrafter"/>
</dbReference>
<evidence type="ECO:0000256" key="7">
    <source>
        <dbReference type="SAM" id="SignalP"/>
    </source>
</evidence>
<dbReference type="Gene3D" id="3.30.500.10">
    <property type="entry name" value="MHC class I-like antigen recognition-like"/>
    <property type="match status" value="1"/>
</dbReference>
<keyword evidence="2" id="KW-0490">MHC I</keyword>
<evidence type="ECO:0000256" key="5">
    <source>
        <dbReference type="ARBA" id="ARBA00023180"/>
    </source>
</evidence>
<evidence type="ECO:0000256" key="4">
    <source>
        <dbReference type="ARBA" id="ARBA00023136"/>
    </source>
</evidence>
<feature type="signal peptide" evidence="7">
    <location>
        <begin position="1"/>
        <end position="20"/>
    </location>
</feature>
<dbReference type="GO" id="GO:0009897">
    <property type="term" value="C:external side of plasma membrane"/>
    <property type="evidence" value="ECO:0007669"/>
    <property type="project" value="TreeGrafter"/>
</dbReference>
<dbReference type="AlphaFoldDB" id="A0A8D2B0E2"/>
<evidence type="ECO:0000256" key="2">
    <source>
        <dbReference type="ARBA" id="ARBA00022451"/>
    </source>
</evidence>
<reference evidence="9" key="1">
    <citation type="submission" date="2025-08" db="UniProtKB">
        <authorList>
            <consortium name="Ensembl"/>
        </authorList>
    </citation>
    <scope>IDENTIFICATION</scope>
</reference>
<dbReference type="GO" id="GO:0005102">
    <property type="term" value="F:signaling receptor binding"/>
    <property type="evidence" value="ECO:0007669"/>
    <property type="project" value="TreeGrafter"/>
</dbReference>
<dbReference type="FunFam" id="3.30.500.10:FF:000001">
    <property type="entry name" value="H-2 class I histocompatibility antigen, alpha chain"/>
    <property type="match status" value="1"/>
</dbReference>
<dbReference type="GO" id="GO:0001916">
    <property type="term" value="P:positive regulation of T cell mediated cytotoxicity"/>
    <property type="evidence" value="ECO:0007669"/>
    <property type="project" value="TreeGrafter"/>
</dbReference>
<protein>
    <recommendedName>
        <fullName evidence="8">MHC class I-like antigen recognition-like domain-containing protein</fullName>
    </recommendedName>
</protein>
<dbReference type="InterPro" id="IPR011161">
    <property type="entry name" value="MHC_I-like_Ag-recog"/>
</dbReference>
<keyword evidence="5" id="KW-0325">Glycoprotein</keyword>
<dbReference type="InterPro" id="IPR050208">
    <property type="entry name" value="MHC_class-I_related"/>
</dbReference>
<dbReference type="PRINTS" id="PR01638">
    <property type="entry name" value="MHCCLASSI"/>
</dbReference>
<dbReference type="GO" id="GO:0042612">
    <property type="term" value="C:MHC class I protein complex"/>
    <property type="evidence" value="ECO:0007669"/>
    <property type="project" value="UniProtKB-KW"/>
</dbReference>
<dbReference type="InterPro" id="IPR001039">
    <property type="entry name" value="MHC_I_a_a1/a2"/>
</dbReference>
<reference evidence="9" key="2">
    <citation type="submission" date="2025-09" db="UniProtKB">
        <authorList>
            <consortium name="Ensembl"/>
        </authorList>
    </citation>
    <scope>IDENTIFICATION</scope>
</reference>
<comment type="similarity">
    <text evidence="6">Belongs to the MHC class I family.</text>
</comment>
<evidence type="ECO:0000259" key="8">
    <source>
        <dbReference type="Pfam" id="PF00129"/>
    </source>
</evidence>
<comment type="subcellular location">
    <subcellularLocation>
        <location evidence="1">Membrane</location>
        <topology evidence="1">Single-pass type I membrane protein</topology>
    </subcellularLocation>
</comment>
<evidence type="ECO:0000256" key="3">
    <source>
        <dbReference type="ARBA" id="ARBA00022859"/>
    </source>
</evidence>
<organism evidence="9 10">
    <name type="scientific">Sciurus vulgaris</name>
    <name type="common">Eurasian red squirrel</name>
    <dbReference type="NCBI Taxonomy" id="55149"/>
    <lineage>
        <taxon>Eukaryota</taxon>
        <taxon>Metazoa</taxon>
        <taxon>Chordata</taxon>
        <taxon>Craniata</taxon>
        <taxon>Vertebrata</taxon>
        <taxon>Euteleostomi</taxon>
        <taxon>Mammalia</taxon>
        <taxon>Eutheria</taxon>
        <taxon>Euarchontoglires</taxon>
        <taxon>Glires</taxon>
        <taxon>Rodentia</taxon>
        <taxon>Sciuromorpha</taxon>
        <taxon>Sciuridae</taxon>
        <taxon>Sciurinae</taxon>
        <taxon>Sciurini</taxon>
        <taxon>Sciurus</taxon>
    </lineage>
</organism>
<keyword evidence="3" id="KW-0391">Immunity</keyword>
<evidence type="ECO:0000313" key="10">
    <source>
        <dbReference type="Proteomes" id="UP000694564"/>
    </source>
</evidence>
<dbReference type="GO" id="GO:0042605">
    <property type="term" value="F:peptide antigen binding"/>
    <property type="evidence" value="ECO:0007669"/>
    <property type="project" value="TreeGrafter"/>
</dbReference>
<accession>A0A8D2B0E2</accession>
<dbReference type="Pfam" id="PF00129">
    <property type="entry name" value="MHC_I"/>
    <property type="match status" value="1"/>
</dbReference>
<keyword evidence="7" id="KW-0732">Signal</keyword>
<evidence type="ECO:0000256" key="6">
    <source>
        <dbReference type="RuleBase" id="RU004439"/>
    </source>
</evidence>
<dbReference type="GO" id="GO:0006955">
    <property type="term" value="P:immune response"/>
    <property type="evidence" value="ECO:0007669"/>
    <property type="project" value="TreeGrafter"/>
</dbReference>
<keyword evidence="4" id="KW-0472">Membrane</keyword>
<proteinExistence type="inferred from homology"/>
<dbReference type="InterPro" id="IPR037055">
    <property type="entry name" value="MHC_I-like_Ag-recog_sf"/>
</dbReference>
<dbReference type="Ensembl" id="ENSSVLT00005010564.1">
    <property type="protein sequence ID" value="ENSSVLP00005009547.1"/>
    <property type="gene ID" value="ENSSVLG00005007612.1"/>
</dbReference>
<dbReference type="GeneTree" id="ENSGT01120000271826"/>
<dbReference type="GO" id="GO:0002476">
    <property type="term" value="P:antigen processing and presentation of endogenous peptide antigen via MHC class Ib"/>
    <property type="evidence" value="ECO:0007669"/>
    <property type="project" value="TreeGrafter"/>
</dbReference>